<comment type="caution">
    <text evidence="6">The sequence shown here is derived from an EMBL/GenBank/DDBJ whole genome shotgun (WGS) entry which is preliminary data.</text>
</comment>
<dbReference type="Pfam" id="PF07519">
    <property type="entry name" value="Tannase"/>
    <property type="match status" value="1"/>
</dbReference>
<evidence type="ECO:0000256" key="5">
    <source>
        <dbReference type="RuleBase" id="RU361238"/>
    </source>
</evidence>
<evidence type="ECO:0000313" key="7">
    <source>
        <dbReference type="Proteomes" id="UP001150942"/>
    </source>
</evidence>
<sequence>MTFGILRSIASSSGEWVSHFLDLKDEGNISTLDGVTYDTFIGWMKEGMTRYMDSLQTTLPDLTTFHGNGGKIIHFHGEQDSSIPTGSSVHYYDSVRQTMYPGKSYNASYTRWVEQGIVPHTLNATVLQGDNKGTNEQLCAWPLRPYWKGSEKTLTCEYDQASIDTFTYVFDAYKTPLY</sequence>
<dbReference type="EC" id="3.1.1.-" evidence="5"/>
<proteinExistence type="inferred from homology"/>
<dbReference type="Proteomes" id="UP001150942">
    <property type="component" value="Unassembled WGS sequence"/>
</dbReference>
<keyword evidence="2" id="KW-0732">Signal</keyword>
<dbReference type="InterPro" id="IPR011118">
    <property type="entry name" value="Tannase/feruloyl_esterase"/>
</dbReference>
<dbReference type="PANTHER" id="PTHR33938">
    <property type="entry name" value="FERULOYL ESTERASE B-RELATED"/>
    <property type="match status" value="1"/>
</dbReference>
<dbReference type="GO" id="GO:0052689">
    <property type="term" value="F:carboxylic ester hydrolase activity"/>
    <property type="evidence" value="ECO:0007669"/>
    <property type="project" value="UniProtKB-KW"/>
</dbReference>
<keyword evidence="3 5" id="KW-0378">Hydrolase</keyword>
<organism evidence="6 7">
    <name type="scientific">Penicillium cf. viridicatum</name>
    <dbReference type="NCBI Taxonomy" id="2972119"/>
    <lineage>
        <taxon>Eukaryota</taxon>
        <taxon>Fungi</taxon>
        <taxon>Dikarya</taxon>
        <taxon>Ascomycota</taxon>
        <taxon>Pezizomycotina</taxon>
        <taxon>Eurotiomycetes</taxon>
        <taxon>Eurotiomycetidae</taxon>
        <taxon>Eurotiales</taxon>
        <taxon>Aspergillaceae</taxon>
        <taxon>Penicillium</taxon>
    </lineage>
</organism>
<reference evidence="6" key="1">
    <citation type="submission" date="2022-11" db="EMBL/GenBank/DDBJ databases">
        <authorList>
            <person name="Petersen C."/>
        </authorList>
    </citation>
    <scope>NUCLEOTIDE SEQUENCE</scope>
    <source>
        <strain evidence="6">IBT 20477</strain>
    </source>
</reference>
<protein>
    <recommendedName>
        <fullName evidence="5">Carboxylic ester hydrolase</fullName>
        <ecNumber evidence="5">3.1.1.-</ecNumber>
    </recommendedName>
</protein>
<dbReference type="OrthoDB" id="4367863at2759"/>
<keyword evidence="1" id="KW-0719">Serine esterase</keyword>
<reference evidence="6" key="2">
    <citation type="journal article" date="2023" name="IMA Fungus">
        <title>Comparative genomic study of the Penicillium genus elucidates a diverse pangenome and 15 lateral gene transfer events.</title>
        <authorList>
            <person name="Petersen C."/>
            <person name="Sorensen T."/>
            <person name="Nielsen M.R."/>
            <person name="Sondergaard T.E."/>
            <person name="Sorensen J.L."/>
            <person name="Fitzpatrick D.A."/>
            <person name="Frisvad J.C."/>
            <person name="Nielsen K.L."/>
        </authorList>
    </citation>
    <scope>NUCLEOTIDE SEQUENCE</scope>
    <source>
        <strain evidence="6">IBT 20477</strain>
    </source>
</reference>
<name>A0A9W9M1W2_9EURO</name>
<comment type="similarity">
    <text evidence="5">Belongs to the tannase family.</text>
</comment>
<evidence type="ECO:0000256" key="1">
    <source>
        <dbReference type="ARBA" id="ARBA00022487"/>
    </source>
</evidence>
<evidence type="ECO:0000256" key="3">
    <source>
        <dbReference type="ARBA" id="ARBA00022801"/>
    </source>
</evidence>
<keyword evidence="4" id="KW-1015">Disulfide bond</keyword>
<evidence type="ECO:0000256" key="4">
    <source>
        <dbReference type="ARBA" id="ARBA00023157"/>
    </source>
</evidence>
<dbReference type="PANTHER" id="PTHR33938:SF7">
    <property type="entry name" value="CARBOXYLIC ESTER HYDROLASE"/>
    <property type="match status" value="1"/>
</dbReference>
<accession>A0A9W9M1W2</accession>
<keyword evidence="7" id="KW-1185">Reference proteome</keyword>
<gene>
    <name evidence="6" type="ORF">N7449_011285</name>
</gene>
<evidence type="ECO:0000313" key="6">
    <source>
        <dbReference type="EMBL" id="KAJ5186521.1"/>
    </source>
</evidence>
<evidence type="ECO:0000256" key="2">
    <source>
        <dbReference type="ARBA" id="ARBA00022729"/>
    </source>
</evidence>
<dbReference type="AlphaFoldDB" id="A0A9W9M1W2"/>
<dbReference type="EMBL" id="JAPQKQ010000008">
    <property type="protein sequence ID" value="KAJ5186521.1"/>
    <property type="molecule type" value="Genomic_DNA"/>
</dbReference>